<dbReference type="InterPro" id="IPR047130">
    <property type="entry name" value="7TM_GPCR_Srsx_nematod"/>
</dbReference>
<reference evidence="2" key="1">
    <citation type="submission" date="2023-10" db="EMBL/GenBank/DDBJ databases">
        <title>Genome assembly of Pristionchus species.</title>
        <authorList>
            <person name="Yoshida K."/>
            <person name="Sommer R.J."/>
        </authorList>
    </citation>
    <scope>NUCLEOTIDE SEQUENCE</scope>
    <source>
        <strain evidence="2">RS0144</strain>
    </source>
</reference>
<comment type="caution">
    <text evidence="2">The sequence shown here is derived from an EMBL/GenBank/DDBJ whole genome shotgun (WGS) entry which is preliminary data.</text>
</comment>
<evidence type="ECO:0000313" key="3">
    <source>
        <dbReference type="Proteomes" id="UP001432027"/>
    </source>
</evidence>
<keyword evidence="1" id="KW-0812">Transmembrane</keyword>
<dbReference type="PANTHER" id="PTHR23360:SF5">
    <property type="entry name" value="G-PROTEIN COUPLED RECEPTORS FAMILY 1 PROFILE DOMAIN-CONTAINING PROTEIN"/>
    <property type="match status" value="1"/>
</dbReference>
<dbReference type="Gene3D" id="1.20.1070.10">
    <property type="entry name" value="Rhodopsin 7-helix transmembrane proteins"/>
    <property type="match status" value="1"/>
</dbReference>
<accession>A0AAV5TKU2</accession>
<feature type="non-terminal residue" evidence="2">
    <location>
        <position position="1"/>
    </location>
</feature>
<dbReference type="Pfam" id="PF10320">
    <property type="entry name" value="7TM_GPCR_Srsx"/>
    <property type="match status" value="1"/>
</dbReference>
<dbReference type="EMBL" id="BTSX01000004">
    <property type="protein sequence ID" value="GMS94971.1"/>
    <property type="molecule type" value="Genomic_DNA"/>
</dbReference>
<dbReference type="AlphaFoldDB" id="A0AAV5TKU2"/>
<keyword evidence="1" id="KW-1133">Transmembrane helix</keyword>
<evidence type="ECO:0000313" key="2">
    <source>
        <dbReference type="EMBL" id="GMS94971.1"/>
    </source>
</evidence>
<keyword evidence="1" id="KW-0472">Membrane</keyword>
<protein>
    <recommendedName>
        <fullName evidence="4">G protein-coupled receptor</fullName>
    </recommendedName>
</protein>
<gene>
    <name evidence="2" type="ORF">PENTCL1PPCAC_17146</name>
</gene>
<dbReference type="Proteomes" id="UP001432027">
    <property type="component" value="Unassembled WGS sequence"/>
</dbReference>
<evidence type="ECO:0008006" key="4">
    <source>
        <dbReference type="Google" id="ProtNLM"/>
    </source>
</evidence>
<organism evidence="2 3">
    <name type="scientific">Pristionchus entomophagus</name>
    <dbReference type="NCBI Taxonomy" id="358040"/>
    <lineage>
        <taxon>Eukaryota</taxon>
        <taxon>Metazoa</taxon>
        <taxon>Ecdysozoa</taxon>
        <taxon>Nematoda</taxon>
        <taxon>Chromadorea</taxon>
        <taxon>Rhabditida</taxon>
        <taxon>Rhabditina</taxon>
        <taxon>Diplogasteromorpha</taxon>
        <taxon>Diplogasteroidea</taxon>
        <taxon>Neodiplogasteridae</taxon>
        <taxon>Pristionchus</taxon>
    </lineage>
</organism>
<dbReference type="InterPro" id="IPR019424">
    <property type="entry name" value="7TM_GPCR_Srsx"/>
</dbReference>
<keyword evidence="3" id="KW-1185">Reference proteome</keyword>
<feature type="transmembrane region" description="Helical" evidence="1">
    <location>
        <begin position="13"/>
        <end position="34"/>
    </location>
</feature>
<dbReference type="PANTHER" id="PTHR23360">
    <property type="entry name" value="G-PROTEIN COUPLED RECEPTORS FAMILY 1 PROFILE DOMAIN-CONTAINING PROTEIN-RELATED"/>
    <property type="match status" value="1"/>
</dbReference>
<sequence>IELEETDWVIIRLALSVIATVLFIGLFLNSLLFITTLRSSNLRSTCNILIGWCSLFDVIHQVTEDYFLRSAFPLVFSVCSASG</sequence>
<evidence type="ECO:0000256" key="1">
    <source>
        <dbReference type="SAM" id="Phobius"/>
    </source>
</evidence>
<dbReference type="SUPFAM" id="SSF81321">
    <property type="entry name" value="Family A G protein-coupled receptor-like"/>
    <property type="match status" value="1"/>
</dbReference>
<proteinExistence type="predicted"/>
<name>A0AAV5TKU2_9BILA</name>